<reference evidence="2 3" key="1">
    <citation type="submission" date="2017-03" db="EMBL/GenBank/DDBJ databases">
        <authorList>
            <person name="Afonso C.L."/>
            <person name="Miller P.J."/>
            <person name="Scott M.A."/>
            <person name="Spackman E."/>
            <person name="Goraichik I."/>
            <person name="Dimitrov K.M."/>
            <person name="Suarez D.L."/>
            <person name="Swayne D.E."/>
        </authorList>
    </citation>
    <scope>NUCLEOTIDE SEQUENCE [LARGE SCALE GENOMIC DNA]</scope>
    <source>
        <strain evidence="2 3">CECT 8625</strain>
    </source>
</reference>
<keyword evidence="3" id="KW-1185">Reference proteome</keyword>
<accession>A0A1X6ZE59</accession>
<evidence type="ECO:0000256" key="1">
    <source>
        <dbReference type="SAM" id="SignalP"/>
    </source>
</evidence>
<proteinExistence type="predicted"/>
<dbReference type="Proteomes" id="UP000193570">
    <property type="component" value="Unassembled WGS sequence"/>
</dbReference>
<sequence>MIRALLVLVALAAPAAAADPDPAGGALSAAEFEAYTQGKTLYFGQNGTAYGVERYLPDRRVVWSFLDGDCKEGRWYESGDQICFVYEDSDAPQCWSFFRAPGGGLRAVFRNDPSQTTLYEARQDEEPMVCTGPRVGA</sequence>
<dbReference type="OrthoDB" id="7304934at2"/>
<organism evidence="2 3">
    <name type="scientific">Roseivivax jejudonensis</name>
    <dbReference type="NCBI Taxonomy" id="1529041"/>
    <lineage>
        <taxon>Bacteria</taxon>
        <taxon>Pseudomonadati</taxon>
        <taxon>Pseudomonadota</taxon>
        <taxon>Alphaproteobacteria</taxon>
        <taxon>Rhodobacterales</taxon>
        <taxon>Roseobacteraceae</taxon>
        <taxon>Roseivivax</taxon>
    </lineage>
</organism>
<feature type="chain" id="PRO_5012597897" description="DUF995 domain-containing protein" evidence="1">
    <location>
        <begin position="19"/>
        <end position="137"/>
    </location>
</feature>
<protein>
    <recommendedName>
        <fullName evidence="4">DUF995 domain-containing protein</fullName>
    </recommendedName>
</protein>
<name>A0A1X6ZE59_9RHOB</name>
<evidence type="ECO:0000313" key="3">
    <source>
        <dbReference type="Proteomes" id="UP000193570"/>
    </source>
</evidence>
<evidence type="ECO:0000313" key="2">
    <source>
        <dbReference type="EMBL" id="SLN48469.1"/>
    </source>
</evidence>
<dbReference type="AlphaFoldDB" id="A0A1X6ZE59"/>
<dbReference type="EMBL" id="FWFK01000004">
    <property type="protein sequence ID" value="SLN48469.1"/>
    <property type="molecule type" value="Genomic_DNA"/>
</dbReference>
<keyword evidence="1" id="KW-0732">Signal</keyword>
<dbReference type="RefSeq" id="WP_085792059.1">
    <property type="nucleotide sequence ID" value="NZ_FWFK01000004.1"/>
</dbReference>
<gene>
    <name evidence="2" type="ORF">ROJ8625_02360</name>
</gene>
<evidence type="ECO:0008006" key="4">
    <source>
        <dbReference type="Google" id="ProtNLM"/>
    </source>
</evidence>
<feature type="signal peptide" evidence="1">
    <location>
        <begin position="1"/>
        <end position="18"/>
    </location>
</feature>